<feature type="domain" description="Yeast cell wall synthesis Kre9/Knh1-like N-terminal" evidence="3">
    <location>
        <begin position="348"/>
        <end position="431"/>
    </location>
</feature>
<evidence type="ECO:0000256" key="1">
    <source>
        <dbReference type="ARBA" id="ARBA00022729"/>
    </source>
</evidence>
<accession>A0A0F9FI49</accession>
<sequence length="469" mass="53029">MISKKNKGLIFCLVVGFILGQHVYFQFSKSNSNKPISDAGVLRNSLGGTTLYPTWYTYDSGWAADHISWSFSTNPLVVIEVYAMTLEQFSSFHGVSVKGTLLSDCCGVASGDFTVPFEGRWFIVFWYHTPGDSTYITYDTDFYGDNRPPQITILSPTSSDKYFTESQKSIQWSSINAGSTIKLELFKGNSLISVISSSTFNDGIAQWTIAESYSDGEDYKIKVTSISTGVYDFSEEFTIYKRQILVYDPRNTDVLAPHTTYLIEWFSRGTSSKVKLDLYLNSTYLLEITNETEDDFYFTWNVWQGKNYSTITDSHYQIRVQDYVTPKYFDFSSEFTITSERFLKILTPVVNSSYNSGQIMDITWETDSSAEYVSINLMRDNANVLQISPSTENTGSLEWRIPSNLKSDSNYTLLINATDNSAHAYSEIFTIKAIDGISGYSLPLLITGIILIGLCVFLLNHKKILSYGR</sequence>
<keyword evidence="1" id="KW-0732">Signal</keyword>
<dbReference type="PANTHER" id="PTHR40633:SF1">
    <property type="entry name" value="GPI ANCHORED SERINE-THREONINE RICH PROTEIN (AFU_ORTHOLOGUE AFUA_1G03630)"/>
    <property type="match status" value="1"/>
</dbReference>
<evidence type="ECO:0000259" key="3">
    <source>
        <dbReference type="Pfam" id="PF10342"/>
    </source>
</evidence>
<feature type="domain" description="Yeast cell wall synthesis Kre9/Knh1-like N-terminal" evidence="3">
    <location>
        <begin position="155"/>
        <end position="239"/>
    </location>
</feature>
<dbReference type="EMBL" id="LAZR01023544">
    <property type="protein sequence ID" value="KKL78156.1"/>
    <property type="molecule type" value="Genomic_DNA"/>
</dbReference>
<gene>
    <name evidence="4" type="ORF">LCGC14_2027660</name>
</gene>
<dbReference type="InterPro" id="IPR052982">
    <property type="entry name" value="SRP1/TIP1-like"/>
</dbReference>
<dbReference type="Pfam" id="PF10342">
    <property type="entry name" value="Kre9_KNH"/>
    <property type="match status" value="2"/>
</dbReference>
<dbReference type="InterPro" id="IPR018466">
    <property type="entry name" value="Kre9/Knh1-like_N"/>
</dbReference>
<dbReference type="PANTHER" id="PTHR40633">
    <property type="entry name" value="MATRIX PROTEIN, PUTATIVE (AFU_ORTHOLOGUE AFUA_8G05410)-RELATED"/>
    <property type="match status" value="1"/>
</dbReference>
<keyword evidence="2" id="KW-0812">Transmembrane</keyword>
<protein>
    <recommendedName>
        <fullName evidence="3">Yeast cell wall synthesis Kre9/Knh1-like N-terminal domain-containing protein</fullName>
    </recommendedName>
</protein>
<proteinExistence type="predicted"/>
<feature type="transmembrane region" description="Helical" evidence="2">
    <location>
        <begin position="440"/>
        <end position="459"/>
    </location>
</feature>
<reference evidence="4" key="1">
    <citation type="journal article" date="2015" name="Nature">
        <title>Complex archaea that bridge the gap between prokaryotes and eukaryotes.</title>
        <authorList>
            <person name="Spang A."/>
            <person name="Saw J.H."/>
            <person name="Jorgensen S.L."/>
            <person name="Zaremba-Niedzwiedzka K."/>
            <person name="Martijn J."/>
            <person name="Lind A.E."/>
            <person name="van Eijk R."/>
            <person name="Schleper C."/>
            <person name="Guy L."/>
            <person name="Ettema T.J."/>
        </authorList>
    </citation>
    <scope>NUCLEOTIDE SEQUENCE</scope>
</reference>
<name>A0A0F9FI49_9ZZZZ</name>
<keyword evidence="2" id="KW-1133">Transmembrane helix</keyword>
<dbReference type="AlphaFoldDB" id="A0A0F9FI49"/>
<organism evidence="4">
    <name type="scientific">marine sediment metagenome</name>
    <dbReference type="NCBI Taxonomy" id="412755"/>
    <lineage>
        <taxon>unclassified sequences</taxon>
        <taxon>metagenomes</taxon>
        <taxon>ecological metagenomes</taxon>
    </lineage>
</organism>
<keyword evidence="2" id="KW-0472">Membrane</keyword>
<evidence type="ECO:0000313" key="4">
    <source>
        <dbReference type="EMBL" id="KKL78156.1"/>
    </source>
</evidence>
<evidence type="ECO:0000256" key="2">
    <source>
        <dbReference type="SAM" id="Phobius"/>
    </source>
</evidence>
<comment type="caution">
    <text evidence="4">The sequence shown here is derived from an EMBL/GenBank/DDBJ whole genome shotgun (WGS) entry which is preliminary data.</text>
</comment>